<sequence>MVTYSGEVSHQWARRRLLADWRAGRVSRETVCDGDFRLLAASRFHGESVGRPCPICGGADLRVVLWIFGESLGKMSSSARSVEEIERFADAGREFTVHNVEVCPDCHWNHLLSAREVGP</sequence>
<evidence type="ECO:0000313" key="2">
    <source>
        <dbReference type="Proteomes" id="UP000645966"/>
    </source>
</evidence>
<dbReference type="AlphaFoldDB" id="A0A934I005"/>
<reference evidence="1" key="1">
    <citation type="submission" date="2020-12" db="EMBL/GenBank/DDBJ databases">
        <title>Genome public.</title>
        <authorList>
            <person name="Sun Q."/>
        </authorList>
    </citation>
    <scope>NUCLEOTIDE SEQUENCE</scope>
    <source>
        <strain evidence="1">CCM 8863</strain>
    </source>
</reference>
<organism evidence="1 2">
    <name type="scientific">Corynebacterium meridianum</name>
    <dbReference type="NCBI Taxonomy" id="2765363"/>
    <lineage>
        <taxon>Bacteria</taxon>
        <taxon>Bacillati</taxon>
        <taxon>Actinomycetota</taxon>
        <taxon>Actinomycetes</taxon>
        <taxon>Mycobacteriales</taxon>
        <taxon>Corynebacteriaceae</taxon>
        <taxon>Corynebacterium</taxon>
    </lineage>
</organism>
<protein>
    <submittedName>
        <fullName evidence="1">DUF5318 family protein</fullName>
    </submittedName>
</protein>
<dbReference type="Pfam" id="PF17249">
    <property type="entry name" value="DUF5318"/>
    <property type="match status" value="1"/>
</dbReference>
<gene>
    <name evidence="1" type="ORF">JDV75_07885</name>
</gene>
<dbReference type="EMBL" id="JAEIOS010000013">
    <property type="protein sequence ID" value="MBI8989682.1"/>
    <property type="molecule type" value="Genomic_DNA"/>
</dbReference>
<proteinExistence type="predicted"/>
<name>A0A934I005_9CORY</name>
<accession>A0A934I005</accession>
<keyword evidence="2" id="KW-1185">Reference proteome</keyword>
<dbReference type="InterPro" id="IPR035169">
    <property type="entry name" value="DUF5318"/>
</dbReference>
<evidence type="ECO:0000313" key="1">
    <source>
        <dbReference type="EMBL" id="MBI8989682.1"/>
    </source>
</evidence>
<comment type="caution">
    <text evidence="1">The sequence shown here is derived from an EMBL/GenBank/DDBJ whole genome shotgun (WGS) entry which is preliminary data.</text>
</comment>
<dbReference type="RefSeq" id="WP_198738727.1">
    <property type="nucleotide sequence ID" value="NZ_JAEIOS010000013.1"/>
</dbReference>
<dbReference type="Proteomes" id="UP000645966">
    <property type="component" value="Unassembled WGS sequence"/>
</dbReference>